<protein>
    <recommendedName>
        <fullName evidence="1">MaoC-like domain-containing protein</fullName>
    </recommendedName>
</protein>
<dbReference type="Gene3D" id="3.10.129.10">
    <property type="entry name" value="Hotdog Thioesterase"/>
    <property type="match status" value="1"/>
</dbReference>
<dbReference type="PANTHER" id="PTHR43437">
    <property type="entry name" value="HYDROXYACYL-THIOESTER DEHYDRATASE TYPE 2, MITOCHONDRIAL-RELATED"/>
    <property type="match status" value="1"/>
</dbReference>
<dbReference type="GO" id="GO:0006633">
    <property type="term" value="P:fatty acid biosynthetic process"/>
    <property type="evidence" value="ECO:0007669"/>
    <property type="project" value="TreeGrafter"/>
</dbReference>
<proteinExistence type="predicted"/>
<name>A0A834IUQ4_RHYFE</name>
<dbReference type="Pfam" id="PF01575">
    <property type="entry name" value="MaoC_dehydratas"/>
    <property type="match status" value="1"/>
</dbReference>
<comment type="caution">
    <text evidence="2">The sequence shown here is derived from an EMBL/GenBank/DDBJ whole genome shotgun (WGS) entry which is preliminary data.</text>
</comment>
<dbReference type="GO" id="GO:0018812">
    <property type="term" value="F:3-hydroxyacyl-CoA dehydratase activity"/>
    <property type="evidence" value="ECO:0007669"/>
    <property type="project" value="UniProtKB-ARBA"/>
</dbReference>
<dbReference type="AlphaFoldDB" id="A0A834IUQ4"/>
<keyword evidence="3" id="KW-1185">Reference proteome</keyword>
<dbReference type="InterPro" id="IPR050965">
    <property type="entry name" value="UPF0336/Enoyl-CoA_hydratase"/>
</dbReference>
<evidence type="ECO:0000313" key="3">
    <source>
        <dbReference type="Proteomes" id="UP000625711"/>
    </source>
</evidence>
<dbReference type="PANTHER" id="PTHR43437:SF3">
    <property type="entry name" value="HYDROXYACYL-THIOESTER DEHYDRATASE TYPE 2, MITOCHONDRIAL"/>
    <property type="match status" value="1"/>
</dbReference>
<evidence type="ECO:0000313" key="2">
    <source>
        <dbReference type="EMBL" id="KAF7287559.1"/>
    </source>
</evidence>
<dbReference type="GO" id="GO:0005739">
    <property type="term" value="C:mitochondrion"/>
    <property type="evidence" value="ECO:0007669"/>
    <property type="project" value="TreeGrafter"/>
</dbReference>
<dbReference type="InterPro" id="IPR029069">
    <property type="entry name" value="HotDog_dom_sf"/>
</dbReference>
<dbReference type="InterPro" id="IPR002539">
    <property type="entry name" value="MaoC-like_dom"/>
</dbReference>
<feature type="domain" description="MaoC-like" evidence="1">
    <location>
        <begin position="26"/>
        <end position="117"/>
    </location>
</feature>
<evidence type="ECO:0000259" key="1">
    <source>
        <dbReference type="Pfam" id="PF01575"/>
    </source>
</evidence>
<dbReference type="GO" id="GO:0019171">
    <property type="term" value="F:(3R)-hydroxyacyl-[acyl-carrier-protein] dehydratase activity"/>
    <property type="evidence" value="ECO:0007669"/>
    <property type="project" value="TreeGrafter"/>
</dbReference>
<dbReference type="Proteomes" id="UP000625711">
    <property type="component" value="Unassembled WGS sequence"/>
</dbReference>
<dbReference type="OrthoDB" id="201709at2759"/>
<dbReference type="EMBL" id="JAACXV010000004">
    <property type="protein sequence ID" value="KAF7287559.1"/>
    <property type="molecule type" value="Genomic_DNA"/>
</dbReference>
<reference evidence="2" key="1">
    <citation type="submission" date="2020-08" db="EMBL/GenBank/DDBJ databases">
        <title>Genome sequencing and assembly of the red palm weevil Rhynchophorus ferrugineus.</title>
        <authorList>
            <person name="Dias G.B."/>
            <person name="Bergman C.M."/>
            <person name="Manee M."/>
        </authorList>
    </citation>
    <scope>NUCLEOTIDE SEQUENCE</scope>
    <source>
        <strain evidence="2">AA-2017</strain>
        <tissue evidence="2">Whole larva</tissue>
    </source>
</reference>
<dbReference type="CDD" id="cd03449">
    <property type="entry name" value="R_hydratase"/>
    <property type="match status" value="1"/>
</dbReference>
<sequence>MLKYIRGPLVSCRLYSYMVGDQATLTKRISAKDVNTFMKLSGDSNPIHSSVGDQNAVVHGAYLNSLVSCIIGTKLPGAGTLVVKQTLNFPNKCFVGDTVTVTVKVLEIRKIIKVAFNCTVEEDEKVVLYGDAHLIMEKHMG</sequence>
<gene>
    <name evidence="2" type="ORF">GWI33_005923</name>
</gene>
<organism evidence="2 3">
    <name type="scientific">Rhynchophorus ferrugineus</name>
    <name type="common">Red palm weevil</name>
    <name type="synonym">Curculio ferrugineus</name>
    <dbReference type="NCBI Taxonomy" id="354439"/>
    <lineage>
        <taxon>Eukaryota</taxon>
        <taxon>Metazoa</taxon>
        <taxon>Ecdysozoa</taxon>
        <taxon>Arthropoda</taxon>
        <taxon>Hexapoda</taxon>
        <taxon>Insecta</taxon>
        <taxon>Pterygota</taxon>
        <taxon>Neoptera</taxon>
        <taxon>Endopterygota</taxon>
        <taxon>Coleoptera</taxon>
        <taxon>Polyphaga</taxon>
        <taxon>Cucujiformia</taxon>
        <taxon>Curculionidae</taxon>
        <taxon>Dryophthorinae</taxon>
        <taxon>Rhynchophorus</taxon>
    </lineage>
</organism>
<accession>A0A834IUQ4</accession>
<dbReference type="SUPFAM" id="SSF54637">
    <property type="entry name" value="Thioesterase/thiol ester dehydrase-isomerase"/>
    <property type="match status" value="1"/>
</dbReference>